<sequence length="158" mass="18417">MQIWYMEPYPIGDRRMPHHVFPPKMLSVDQLQNISGVIHYKVDLDDTVAMKKRISRIRSDRNQVPIDVLTLDENVKDLETKLDDLYEPVEKQQEQVILVLDGAMYFDIENEEDVWVRMLVERGDIVIIPKGKPHRCTTTPKNCAKIQRFGVRSDPSQG</sequence>
<evidence type="ECO:0000313" key="2">
    <source>
        <dbReference type="WBParaSite" id="JU765_v2.g17665.t1"/>
    </source>
</evidence>
<protein>
    <submittedName>
        <fullName evidence="2">Uncharacterized protein</fullName>
    </submittedName>
</protein>
<dbReference type="Proteomes" id="UP000887576">
    <property type="component" value="Unplaced"/>
</dbReference>
<organism evidence="1 2">
    <name type="scientific">Panagrolaimus sp. JU765</name>
    <dbReference type="NCBI Taxonomy" id="591449"/>
    <lineage>
        <taxon>Eukaryota</taxon>
        <taxon>Metazoa</taxon>
        <taxon>Ecdysozoa</taxon>
        <taxon>Nematoda</taxon>
        <taxon>Chromadorea</taxon>
        <taxon>Rhabditida</taxon>
        <taxon>Tylenchina</taxon>
        <taxon>Panagrolaimomorpha</taxon>
        <taxon>Panagrolaimoidea</taxon>
        <taxon>Panagrolaimidae</taxon>
        <taxon>Panagrolaimus</taxon>
    </lineage>
</organism>
<accession>A0AC34QM74</accession>
<reference evidence="2" key="1">
    <citation type="submission" date="2022-11" db="UniProtKB">
        <authorList>
            <consortium name="WormBaseParasite"/>
        </authorList>
    </citation>
    <scope>IDENTIFICATION</scope>
</reference>
<proteinExistence type="predicted"/>
<dbReference type="WBParaSite" id="JU765_v2.g17665.t1">
    <property type="protein sequence ID" value="JU765_v2.g17665.t1"/>
    <property type="gene ID" value="JU765_v2.g17665"/>
</dbReference>
<evidence type="ECO:0000313" key="1">
    <source>
        <dbReference type="Proteomes" id="UP000887576"/>
    </source>
</evidence>
<name>A0AC34QM74_9BILA</name>